<dbReference type="InterPro" id="IPR029063">
    <property type="entry name" value="SAM-dependent_MTases_sf"/>
</dbReference>
<proteinExistence type="predicted"/>
<dbReference type="EMBL" id="MT142982">
    <property type="protein sequence ID" value="QJA91365.1"/>
    <property type="molecule type" value="Genomic_DNA"/>
</dbReference>
<name>A0A6M3LDX4_9ZZZZ</name>
<sequence length="259" mass="28945">MWNYLNIGGGKYLTVCETAVFHDNNFNRFRHLFDYCAVVETCSEALGREYYQKIVELIGEQQAQKDWPVWVENDLYGGPKKITIDTLGEIAPTTLRYAYVAYHLRAIFGDLKRMNICEIGGGYGGQARMLSGLFGCADLTLIDLWPPLMLARKYLALYGMTPAMYTAGAVGDIELHPDLLISNYAFSELDIAEQEIYYQNIVKNADRVYLVYNNTPGATPIKTMQTRLQNSIIIAEGITASRSGIIIGGKNGIGYTCQS</sequence>
<accession>A0A6M3LDX4</accession>
<evidence type="ECO:0000313" key="1">
    <source>
        <dbReference type="EMBL" id="QJA91365.1"/>
    </source>
</evidence>
<dbReference type="SUPFAM" id="SSF53335">
    <property type="entry name" value="S-adenosyl-L-methionine-dependent methyltransferases"/>
    <property type="match status" value="1"/>
</dbReference>
<evidence type="ECO:0008006" key="2">
    <source>
        <dbReference type="Google" id="ProtNLM"/>
    </source>
</evidence>
<dbReference type="InterPro" id="IPR030807">
    <property type="entry name" value="Methyltran_NanM"/>
</dbReference>
<dbReference type="AlphaFoldDB" id="A0A6M3LDX4"/>
<organism evidence="1">
    <name type="scientific">viral metagenome</name>
    <dbReference type="NCBI Taxonomy" id="1070528"/>
    <lineage>
        <taxon>unclassified sequences</taxon>
        <taxon>metagenomes</taxon>
        <taxon>organismal metagenomes</taxon>
    </lineage>
</organism>
<gene>
    <name evidence="1" type="ORF">MM415B03383_0006</name>
</gene>
<reference evidence="1" key="1">
    <citation type="submission" date="2020-03" db="EMBL/GenBank/DDBJ databases">
        <title>The deep terrestrial virosphere.</title>
        <authorList>
            <person name="Holmfeldt K."/>
            <person name="Nilsson E."/>
            <person name="Simone D."/>
            <person name="Lopez-Fernandez M."/>
            <person name="Wu X."/>
            <person name="de Brujin I."/>
            <person name="Lundin D."/>
            <person name="Andersson A."/>
            <person name="Bertilsson S."/>
            <person name="Dopson M."/>
        </authorList>
    </citation>
    <scope>NUCLEOTIDE SEQUENCE</scope>
    <source>
        <strain evidence="1">MM415B03383</strain>
    </source>
</reference>
<dbReference type="NCBIfam" id="TIGR04371">
    <property type="entry name" value="methyltran_NanM"/>
    <property type="match status" value="1"/>
</dbReference>
<protein>
    <recommendedName>
        <fullName evidence="2">Sugar O-methyltransferase</fullName>
    </recommendedName>
</protein>